<keyword evidence="11 17" id="KW-0735">Signal-anchor</keyword>
<evidence type="ECO:0000256" key="3">
    <source>
        <dbReference type="ARBA" id="ARBA00011881"/>
    </source>
</evidence>
<comment type="activity regulation">
    <text evidence="17">Inhibited by the neuraminidase inhibitors zanamivir (Relenza) and oseltamivir (Tamiflu). These drugs interfere with the release of progeny virus from infected cells and are effective against all influenza strains. Resistance to neuraminidase inhibitors is quite rare.</text>
</comment>
<comment type="cofactor">
    <cofactor evidence="1 17 18">
        <name>Ca(2+)</name>
        <dbReference type="ChEBI" id="CHEBI:29108"/>
    </cofactor>
</comment>
<evidence type="ECO:0000256" key="9">
    <source>
        <dbReference type="ARBA" id="ARBA00022844"/>
    </source>
</evidence>
<dbReference type="Gene3D" id="2.120.10.10">
    <property type="match status" value="1"/>
</dbReference>
<dbReference type="SUPFAM" id="SSF50939">
    <property type="entry name" value="Sialidases"/>
    <property type="match status" value="1"/>
</dbReference>
<keyword evidence="16 17" id="KW-0326">Glycosidase</keyword>
<sequence>MNPNQKIITIGSASLGILIINIILHVVSIVVTVLVLNNNETGLNCKGTIIREYNETVRVEKITQWHNTSAIKYIERPPNEYYMNNTEPLCEAQGFAPFSKDNGIRIGSRGHVFVIREPFVSCSPSECRTFFLTQGSLLNDKHSNGTVKDRSPYRTLMSVKIGQSPNVYQARFESVAWSATACHDGKKWMTIGVTGPDNQAIAVVNYGGIPVDIINSWEGDILRTQESSCTCIKGNCYWVMTDGPANRQAKYRIFKAKDGRVIGQTDISFNGGHIEECSCYPNEGKVECICRDNWTGTNRPILVISSDLSYTVGYLCAGIPTDTPRGEDSQFTGSCTSPLGNKGYGVKGFGFRQGTDVWAGRTISRTSRSGFEIIKIRNGWTQNSKDQIRRQVIIDDQNWSGYSGSFTLPVELTKKGCLVPCFWVEMIRGKPEETTIWTSSSSIVMCGVDHKIASWSWHDGAILPFDIDKM</sequence>
<comment type="domain">
    <text evidence="17">Intact N-terminus is essential for virion morphogenesis. Possess two apical sorting signals, one in the ectodomain, which is likely to be a glycan, and the other in the transmembrane domain. The transmembrane domain also plays a role in lipid raft association.</text>
</comment>
<comment type="caution">
    <text evidence="17">Lacks conserved residue(s) required for the propagation of feature annotation.</text>
</comment>
<evidence type="ECO:0000256" key="6">
    <source>
        <dbReference type="ARBA" id="ARBA00022723"/>
    </source>
</evidence>
<evidence type="ECO:0000256" key="4">
    <source>
        <dbReference type="ARBA" id="ARBA00022511"/>
    </source>
</evidence>
<evidence type="ECO:0000256" key="16">
    <source>
        <dbReference type="ARBA" id="ARBA00023295"/>
    </source>
</evidence>
<dbReference type="InterPro" id="IPR001860">
    <property type="entry name" value="Glyco_hydro_34"/>
</dbReference>
<dbReference type="EMBL" id="KC986392">
    <property type="protein sequence ID" value="AGL96992.2"/>
    <property type="molecule type" value="Viral_cRNA"/>
</dbReference>
<feature type="binding site" evidence="17">
    <location>
        <position position="368"/>
    </location>
    <ligand>
        <name>substrate</name>
    </ligand>
</feature>
<feature type="disulfide bond" evidence="17">
    <location>
        <begin position="231"/>
        <end position="236"/>
    </location>
</feature>
<feature type="binding site" evidence="17">
    <location>
        <position position="322"/>
    </location>
    <ligand>
        <name>Ca(2+)</name>
        <dbReference type="ChEBI" id="CHEBI:29108"/>
    </ligand>
</feature>
<evidence type="ECO:0000256" key="2">
    <source>
        <dbReference type="ARBA" id="ARBA00004597"/>
    </source>
</evidence>
<evidence type="ECO:0000256" key="10">
    <source>
        <dbReference type="ARBA" id="ARBA00022870"/>
    </source>
</evidence>
<feature type="disulfide bond" evidence="17">
    <location>
        <begin position="421"/>
        <end position="446"/>
    </location>
</feature>
<keyword evidence="4 17" id="KW-1032">Host cell membrane</keyword>
<keyword evidence="9 17" id="KW-0946">Virion</keyword>
<keyword evidence="7 17" id="KW-0378">Hydrolase</keyword>
<feature type="binding site" evidence="17">
    <location>
        <position position="291"/>
    </location>
    <ligand>
        <name>substrate</name>
    </ligand>
</feature>
<evidence type="ECO:0000256" key="1">
    <source>
        <dbReference type="ARBA" id="ARBA00001913"/>
    </source>
</evidence>
<keyword evidence="14 17" id="KW-1015">Disulfide bond</keyword>
<feature type="disulfide bond" evidence="17">
    <location>
        <begin position="279"/>
        <end position="288"/>
    </location>
</feature>
<proteinExistence type="inferred from homology"/>
<keyword evidence="10 17" id="KW-1043">Host membrane</keyword>
<dbReference type="GO" id="GO:0016020">
    <property type="term" value="C:membrane"/>
    <property type="evidence" value="ECO:0007669"/>
    <property type="project" value="UniProtKB-UniRule"/>
</dbReference>
<evidence type="ECO:0000256" key="5">
    <source>
        <dbReference type="ARBA" id="ARBA00022692"/>
    </source>
</evidence>
<evidence type="ECO:0000256" key="11">
    <source>
        <dbReference type="ARBA" id="ARBA00022968"/>
    </source>
</evidence>
<evidence type="ECO:0000256" key="18">
    <source>
        <dbReference type="RuleBase" id="RU361252"/>
    </source>
</evidence>
<dbReference type="GO" id="GO:0004308">
    <property type="term" value="F:exo-alpha-sialidase activity"/>
    <property type="evidence" value="ECO:0007669"/>
    <property type="project" value="UniProtKB-UniRule"/>
</dbReference>
<feature type="active site" description="Nucleophile" evidence="17">
    <location>
        <position position="402"/>
    </location>
</feature>
<dbReference type="GO" id="GO:0005975">
    <property type="term" value="P:carbohydrate metabolic process"/>
    <property type="evidence" value="ECO:0007669"/>
    <property type="project" value="UniProtKB-UniRule"/>
</dbReference>
<evidence type="ECO:0000313" key="20">
    <source>
        <dbReference type="Proteomes" id="UP000133265"/>
    </source>
</evidence>
<accession>A0A023HJZ9</accession>
<evidence type="ECO:0000313" key="19">
    <source>
        <dbReference type="EMBL" id="AGL96992.2"/>
    </source>
</evidence>
<dbReference type="HAMAP" id="MF_04071">
    <property type="entry name" value="INFV_NRAM"/>
    <property type="match status" value="1"/>
</dbReference>
<keyword evidence="13 17" id="KW-0472">Membrane</keyword>
<feature type="disulfide bond" evidence="17">
    <location>
        <begin position="122"/>
        <end position="127"/>
    </location>
</feature>
<name>A0A023HJZ9_9INFA</name>
<evidence type="ECO:0000256" key="17">
    <source>
        <dbReference type="HAMAP-Rule" id="MF_04071"/>
    </source>
</evidence>
<comment type="subunit">
    <text evidence="3 17 18">Homotetramer.</text>
</comment>
<feature type="binding site" evidence="17">
    <location>
        <position position="296"/>
    </location>
    <ligand>
        <name>Ca(2+)</name>
        <dbReference type="ChEBI" id="CHEBI:29108"/>
    </ligand>
</feature>
<comment type="subcellular location">
    <subcellularLocation>
        <location evidence="2">Host membrane</location>
        <topology evidence="2">Single-pass type II membrane protein</topology>
    </subcellularLocation>
    <subcellularLocation>
        <location evidence="17">Virion membrane</location>
    </subcellularLocation>
    <subcellularLocation>
        <location evidence="17">Host apical cell membrane</location>
        <topology evidence="17">Single-pass type II membrane protein</topology>
    </subcellularLocation>
    <text evidence="17">Preferentially accumulates at the apical plasma membrane in infected polarized epithelial cells, which is the virus assembly site. Uses lipid rafts for cell surface transport and apical sorting. In the virion, forms a mushroom-shaped spike on the surface of the membrane.</text>
</comment>
<feature type="transmembrane region" description="Helical" evidence="17">
    <location>
        <begin position="12"/>
        <end position="36"/>
    </location>
</feature>
<evidence type="ECO:0000256" key="7">
    <source>
        <dbReference type="ARBA" id="ARBA00022801"/>
    </source>
</evidence>
<feature type="binding site" evidence="17">
    <location>
        <position position="150"/>
    </location>
    <ligand>
        <name>substrate</name>
    </ligand>
</feature>
<evidence type="ECO:0000256" key="14">
    <source>
        <dbReference type="ARBA" id="ARBA00023157"/>
    </source>
</evidence>
<dbReference type="GO" id="GO:0055036">
    <property type="term" value="C:virion membrane"/>
    <property type="evidence" value="ECO:0007669"/>
    <property type="project" value="UniProtKB-SubCell"/>
</dbReference>
<dbReference type="GO" id="GO:0020002">
    <property type="term" value="C:host cell plasma membrane"/>
    <property type="evidence" value="ECO:0007669"/>
    <property type="project" value="UniProtKB-SubCell"/>
</dbReference>
<gene>
    <name evidence="17 18 19" type="primary">NA</name>
</gene>
<feature type="binding site" evidence="17">
    <location>
        <position position="292"/>
    </location>
    <ligand>
        <name>Ca(2+)</name>
        <dbReference type="ChEBI" id="CHEBI:29108"/>
    </ligand>
</feature>
<dbReference type="GO" id="GO:0046872">
    <property type="term" value="F:metal ion binding"/>
    <property type="evidence" value="ECO:0007669"/>
    <property type="project" value="UniProtKB-UniRule"/>
</dbReference>
<dbReference type="Proteomes" id="UP000133265">
    <property type="component" value="Genome"/>
</dbReference>
<comment type="PTM">
    <text evidence="17 18">N-glycosylated.</text>
</comment>
<feature type="binding site" evidence="17">
    <location>
        <begin position="275"/>
        <end position="276"/>
    </location>
    <ligand>
        <name>substrate</name>
    </ligand>
</feature>
<keyword evidence="12 17" id="KW-1133">Transmembrane helix</keyword>
<feature type="disulfide bond" evidence="17">
    <location>
        <begin position="182"/>
        <end position="229"/>
    </location>
</feature>
<dbReference type="EC" id="3.2.1.18" evidence="17 18"/>
<dbReference type="InterPro" id="IPR036278">
    <property type="entry name" value="Sialidase_sf"/>
</dbReference>
<keyword evidence="6 17" id="KW-0479">Metal-binding</keyword>
<keyword evidence="8 17" id="KW-0106">Calcium</keyword>
<feature type="active site" description="Proton donor/acceptor" evidence="17">
    <location>
        <position position="149"/>
    </location>
</feature>
<keyword evidence="15 17" id="KW-0325">Glycoprotein</keyword>
<reference evidence="19 20" key="1">
    <citation type="submission" date="2014-07" db="EMBL/GenBank/DDBJ databases">
        <authorList>
            <person name="Su S."/>
            <person name="Zhang G."/>
            <person name="Li S."/>
            <person name="Chen J."/>
        </authorList>
    </citation>
    <scope>NUCLEOTIDE SEQUENCE [LARGE SCALE GENOMIC DNA]</scope>
    <source>
        <strain evidence="19">A/equine/Heilongjiang/SS1/2013</strain>
    </source>
</reference>
<comment type="catalytic activity">
    <reaction evidence="17 18">
        <text>Hydrolysis of alpha-(2-&gt;3)-, alpha-(2-&gt;6)-, alpha-(2-&gt;8)- glycosidic linkages of terminal sialic acid residues in oligosaccharides, glycoproteins, glycolipids, colominic acid and synthetic substrates.</text>
        <dbReference type="EC" id="3.2.1.18"/>
    </reaction>
</comment>
<dbReference type="Pfam" id="PF00064">
    <property type="entry name" value="Neur"/>
    <property type="match status" value="1"/>
</dbReference>
<evidence type="ECO:0000256" key="15">
    <source>
        <dbReference type="ARBA" id="ARBA00023180"/>
    </source>
</evidence>
<evidence type="ECO:0000256" key="13">
    <source>
        <dbReference type="ARBA" id="ARBA00023136"/>
    </source>
</evidence>
<feature type="disulfide bond" evidence="17">
    <location>
        <begin position="277"/>
        <end position="290"/>
    </location>
</feature>
<protein>
    <recommendedName>
        <fullName evidence="17 18">Neuraminidase</fullName>
        <ecNumber evidence="17 18">3.2.1.18</ecNumber>
    </recommendedName>
</protein>
<feature type="binding site" evidence="17">
    <location>
        <position position="116"/>
    </location>
    <ligand>
        <name>substrate</name>
    </ligand>
</feature>
<organism evidence="19 20">
    <name type="scientific">Influenza A virus</name>
    <name type="common">A/equine/Heilongjiang/SS1/2013(H3N8)</name>
    <dbReference type="NCBI Taxonomy" id="1328519"/>
    <lineage>
        <taxon>Viruses</taxon>
        <taxon>Riboviria</taxon>
        <taxon>Orthornavirae</taxon>
        <taxon>Negarnaviricota</taxon>
        <taxon>Polyploviricotina</taxon>
        <taxon>Insthoviricetes</taxon>
        <taxon>Articulavirales</taxon>
        <taxon>Orthomyxoviridae</taxon>
        <taxon>Alphainfluenzavirus</taxon>
        <taxon>Alphainfluenzavirus influenzae</taxon>
        <taxon>Influenza A virus</taxon>
    </lineage>
</organism>
<comment type="function">
    <text evidence="17">Catalyzes the removal of terminal sialic acid residues from viral and cellular glycoconjugates. Cleaves off the terminal sialic acids on the glycosylated HA during virus budding to facilitate virus release. Additionally helps virus spread through the circulation by further removing sialic acids from the cell surface. These cleavages prevent self-aggregation and ensure the efficient spread of the progeny virus from cell to cell. Otherwise, infection would be limited to one round of replication. Described as a receptor-destroying enzyme because it cleaves a terminal sialic acid from the cellular receptors. May facilitate viral invasion of the upper airways by cleaving the sialic acid moities on the mucin of the airway epithelial cells. Likely to plays a role in the budding process through its association with lipid rafts during intracellular transport. May additionally display a raft-association independent effect on budding. Plays a role in the determination of host range restriction on replication and virulence. Sialidase activity in late endosome/lysosome traffic seems to enhance virus replication.</text>
</comment>
<comment type="similarity">
    <text evidence="17 18">Belongs to the glycosyl hydrolase 34 family.</text>
</comment>
<dbReference type="GO" id="GO:0046761">
    <property type="term" value="P:viral budding from plasma membrane"/>
    <property type="evidence" value="ECO:0007669"/>
    <property type="project" value="UniProtKB-UniRule"/>
</dbReference>
<evidence type="ECO:0000256" key="8">
    <source>
        <dbReference type="ARBA" id="ARBA00022837"/>
    </source>
</evidence>
<evidence type="ECO:0000256" key="12">
    <source>
        <dbReference type="ARBA" id="ARBA00022989"/>
    </source>
</evidence>
<feature type="region of interest" description="Head of neuraminidase" evidence="17">
    <location>
        <begin position="89"/>
        <end position="470"/>
    </location>
</feature>
<keyword evidence="5 17" id="KW-0812">Transmembrane</keyword>